<dbReference type="InterPro" id="IPR008979">
    <property type="entry name" value="Galactose-bd-like_sf"/>
</dbReference>
<comment type="similarity">
    <text evidence="11">Belongs to the two pore domain potassium channel (TC 1.A.1.8) family.</text>
</comment>
<evidence type="ECO:0000256" key="10">
    <source>
        <dbReference type="ARBA" id="ARBA00023303"/>
    </source>
</evidence>
<dbReference type="SUPFAM" id="SSF49303">
    <property type="entry name" value="beta-Galactosidase/glucuronidase domain"/>
    <property type="match status" value="1"/>
</dbReference>
<keyword evidence="3 11" id="KW-0813">Transport</keyword>
<accession>A0A915NS65</accession>
<dbReference type="InterPro" id="IPR036156">
    <property type="entry name" value="Beta-gal/glucu_dom_sf"/>
</dbReference>
<dbReference type="Pfam" id="PF02837">
    <property type="entry name" value="Glyco_hydro_2_N"/>
    <property type="match status" value="1"/>
</dbReference>
<dbReference type="GO" id="GO:0005267">
    <property type="term" value="F:potassium channel activity"/>
    <property type="evidence" value="ECO:0007669"/>
    <property type="project" value="InterPro"/>
</dbReference>
<dbReference type="Gene3D" id="3.20.20.80">
    <property type="entry name" value="Glycosidases"/>
    <property type="match status" value="1"/>
</dbReference>
<dbReference type="GO" id="GO:0005975">
    <property type="term" value="P:carbohydrate metabolic process"/>
    <property type="evidence" value="ECO:0007669"/>
    <property type="project" value="InterPro"/>
</dbReference>
<evidence type="ECO:0000256" key="3">
    <source>
        <dbReference type="ARBA" id="ARBA00022448"/>
    </source>
</evidence>
<evidence type="ECO:0000313" key="18">
    <source>
        <dbReference type="WBParaSite" id="scf7180000421354.g6742"/>
    </source>
</evidence>
<dbReference type="PANTHER" id="PTHR10066">
    <property type="entry name" value="BETA-GLUCURONIDASE"/>
    <property type="match status" value="1"/>
</dbReference>
<proteinExistence type="inferred from homology"/>
<feature type="domain" description="Potassium channel" evidence="16">
    <location>
        <begin position="160"/>
        <end position="219"/>
    </location>
</feature>
<dbReference type="Pfam" id="PF07885">
    <property type="entry name" value="Ion_trans_2"/>
    <property type="match status" value="2"/>
</dbReference>
<keyword evidence="4 11" id="KW-0812">Transmembrane</keyword>
<dbReference type="Gene3D" id="2.60.40.10">
    <property type="entry name" value="Immunoglobulins"/>
    <property type="match status" value="1"/>
</dbReference>
<keyword evidence="9" id="KW-0326">Glycosidase</keyword>
<evidence type="ECO:0000256" key="5">
    <source>
        <dbReference type="ARBA" id="ARBA00022801"/>
    </source>
</evidence>
<dbReference type="GO" id="GO:0030246">
    <property type="term" value="F:carbohydrate binding"/>
    <property type="evidence" value="ECO:0007669"/>
    <property type="project" value="TreeGrafter"/>
</dbReference>
<dbReference type="Gene3D" id="1.10.287.70">
    <property type="match status" value="1"/>
</dbReference>
<dbReference type="Gene3D" id="2.60.120.260">
    <property type="entry name" value="Galactose-binding domain-like"/>
    <property type="match status" value="1"/>
</dbReference>
<feature type="domain" description="Glycoside hydrolase family 2 immunoglobulin-like beta-sandwich" evidence="13">
    <location>
        <begin position="720"/>
        <end position="765"/>
    </location>
</feature>
<organism evidence="17 18">
    <name type="scientific">Meloidogyne floridensis</name>
    <dbReference type="NCBI Taxonomy" id="298350"/>
    <lineage>
        <taxon>Eukaryota</taxon>
        <taxon>Metazoa</taxon>
        <taxon>Ecdysozoa</taxon>
        <taxon>Nematoda</taxon>
        <taxon>Chromadorea</taxon>
        <taxon>Rhabditida</taxon>
        <taxon>Tylenchina</taxon>
        <taxon>Tylenchomorpha</taxon>
        <taxon>Tylenchoidea</taxon>
        <taxon>Meloidogynidae</taxon>
        <taxon>Meloidogyninae</taxon>
        <taxon>Meloidogyne</taxon>
    </lineage>
</organism>
<dbReference type="InterPro" id="IPR003280">
    <property type="entry name" value="2pore_dom_K_chnl"/>
</dbReference>
<evidence type="ECO:0000256" key="7">
    <source>
        <dbReference type="ARBA" id="ARBA00023065"/>
    </source>
</evidence>
<dbReference type="GO" id="GO:0019391">
    <property type="term" value="P:glucuronoside catabolic process"/>
    <property type="evidence" value="ECO:0007669"/>
    <property type="project" value="TreeGrafter"/>
</dbReference>
<dbReference type="InterPro" id="IPR017853">
    <property type="entry name" value="GH"/>
</dbReference>
<dbReference type="InterPro" id="IPR013099">
    <property type="entry name" value="K_chnl_dom"/>
</dbReference>
<evidence type="ECO:0000256" key="9">
    <source>
        <dbReference type="ARBA" id="ARBA00023295"/>
    </source>
</evidence>
<feature type="transmembrane region" description="Helical" evidence="12">
    <location>
        <begin position="57"/>
        <end position="82"/>
    </location>
</feature>
<feature type="domain" description="Glycosyl hydrolases family 2 sugar binding" evidence="15">
    <location>
        <begin position="485"/>
        <end position="667"/>
    </location>
</feature>
<feature type="transmembrane region" description="Helical" evidence="12">
    <location>
        <begin position="164"/>
        <end position="185"/>
    </location>
</feature>
<evidence type="ECO:0000256" key="11">
    <source>
        <dbReference type="RuleBase" id="RU003857"/>
    </source>
</evidence>
<dbReference type="AlphaFoldDB" id="A0A915NS65"/>
<feature type="transmembrane region" description="Helical" evidence="12">
    <location>
        <begin position="280"/>
        <end position="302"/>
    </location>
</feature>
<feature type="transmembrane region" description="Helical" evidence="12">
    <location>
        <begin position="197"/>
        <end position="218"/>
    </location>
</feature>
<dbReference type="InterPro" id="IPR006104">
    <property type="entry name" value="Glyco_hydro_2_N"/>
</dbReference>
<dbReference type="InterPro" id="IPR006103">
    <property type="entry name" value="Glyco_hydro_2_cat"/>
</dbReference>
<keyword evidence="5" id="KW-0378">Hydrolase</keyword>
<protein>
    <submittedName>
        <fullName evidence="18">Beta-glucuronidase</fullName>
    </submittedName>
</protein>
<dbReference type="InterPro" id="IPR013783">
    <property type="entry name" value="Ig-like_fold"/>
</dbReference>
<keyword evidence="8 12" id="KW-0472">Membrane</keyword>
<dbReference type="SUPFAM" id="SSF49785">
    <property type="entry name" value="Galactose-binding domain-like"/>
    <property type="match status" value="1"/>
</dbReference>
<dbReference type="SUPFAM" id="SSF81324">
    <property type="entry name" value="Voltage-gated potassium channels"/>
    <property type="match status" value="2"/>
</dbReference>
<dbReference type="PRINTS" id="PR01333">
    <property type="entry name" value="2POREKCHANEL"/>
</dbReference>
<evidence type="ECO:0000256" key="4">
    <source>
        <dbReference type="ARBA" id="ARBA00022692"/>
    </source>
</evidence>
<name>A0A915NS65_9BILA</name>
<reference evidence="18" key="1">
    <citation type="submission" date="2022-11" db="UniProtKB">
        <authorList>
            <consortium name="WormBaseParasite"/>
        </authorList>
    </citation>
    <scope>IDENTIFICATION</scope>
</reference>
<sequence length="939" mass="107690">MIYEKPQRKINSDEYSSISSNEILQENEELLNPWALIGRESDEKEEHMPVWRKYARIVLPHIGLILLSLFYVVGGAFIFYHLESPNEMDIRRDTMELIEKERNDMLEYLWIKINDENYSEEELEQIALERVDNISRILFEAFDTHYVGLSLLQSENVNVTQGTWSMTTAIFFTSTLLTTIGYGNLVPVTSLGRMFCIFYALFGVPLILITVTDIGKFLSEQIVWLYTRYARAKHRFRDRLLQQQQQQQPLSSGAAELASASSPQRSMLRAQLHELGLDNVHIPITLIAAILIGYMSIGALLLASWENWALFDGFYYSFITMTTVGFGDLVPTKREFYIIDLFYIVVGLAITTMCIDLVGIEYIEKIHYFGRAISGARFALVNVGGKMVRVPDLMRCAHVLQQKYGQRKTSGKNKNDSTTTALLHQFIVWRGAYAPRDLGYIRFIDIGSLASFESLSSLISSIFTGKKSREPSVVVPTYQNEIRLLESLDGLWTFVREPANSEGIGIINNWAEKDLSFEFENATKIPVPAAYNDLSFERDLQNHVGWVWYQRFYWLPSALTNNQNNRPRSFLHFGSVQYFAIVYLNGKEIGRHVGGHLPFQFELELIQNFPNLITVAVNNTLSSYTIPPGEFNIINLSSGNKIIQQTPNFDFFNYAGILRPVQIWHLPEIFINDIKLIADCYGNLSYSIELNEKLQILPKIIVTIFYGHKIVALMEGLNNKTIIEKANLWWPRGMGKPNLYIAEVKLFSENNGILIDVYREPFGFRSISIEDGLILINKKHFYCFGFGMHEDFEVHGRGFDRSVMIKDLNIFEWLNANCYRTSHYPYSEERAYEADRRGIVVITEVPAVGLRNFDKSLAKLHAKMITEMINRDKNHPSVIAWSLANEPLIKGDASFEYFSDLTILTRHLDPTRPITAVFGWYHGLGLIDAIKDSLVSQFS</sequence>
<evidence type="ECO:0000259" key="14">
    <source>
        <dbReference type="Pfam" id="PF02836"/>
    </source>
</evidence>
<feature type="domain" description="Glycoside hydrolase family 2 catalytic" evidence="14">
    <location>
        <begin position="767"/>
        <end position="917"/>
    </location>
</feature>
<evidence type="ECO:0000259" key="13">
    <source>
        <dbReference type="Pfam" id="PF00703"/>
    </source>
</evidence>
<dbReference type="InterPro" id="IPR006102">
    <property type="entry name" value="Ig-like_GH2"/>
</dbReference>
<keyword evidence="17" id="KW-1185">Reference proteome</keyword>
<evidence type="ECO:0000313" key="17">
    <source>
        <dbReference type="Proteomes" id="UP000887560"/>
    </source>
</evidence>
<keyword evidence="10 11" id="KW-0407">Ion channel</keyword>
<keyword evidence="7 11" id="KW-0406">Ion transport</keyword>
<evidence type="ECO:0000256" key="8">
    <source>
        <dbReference type="ARBA" id="ARBA00023136"/>
    </source>
</evidence>
<dbReference type="Pfam" id="PF02836">
    <property type="entry name" value="Glyco_hydro_2_C"/>
    <property type="match status" value="1"/>
</dbReference>
<dbReference type="WBParaSite" id="scf7180000421354.g6742">
    <property type="protein sequence ID" value="scf7180000421354.g6742"/>
    <property type="gene ID" value="scf7180000421354.g6742"/>
</dbReference>
<comment type="subcellular location">
    <subcellularLocation>
        <location evidence="1">Membrane</location>
        <topology evidence="1">Multi-pass membrane protein</topology>
    </subcellularLocation>
</comment>
<dbReference type="PANTHER" id="PTHR10066:SF67">
    <property type="entry name" value="BETA-GLUCURONIDASE"/>
    <property type="match status" value="1"/>
</dbReference>
<feature type="domain" description="Potassium channel" evidence="16">
    <location>
        <begin position="290"/>
        <end position="360"/>
    </location>
</feature>
<dbReference type="Proteomes" id="UP000887560">
    <property type="component" value="Unplaced"/>
</dbReference>
<dbReference type="GO" id="GO:0004566">
    <property type="term" value="F:beta-glucuronidase activity"/>
    <property type="evidence" value="ECO:0007669"/>
    <property type="project" value="TreeGrafter"/>
</dbReference>
<evidence type="ECO:0000256" key="2">
    <source>
        <dbReference type="ARBA" id="ARBA00007401"/>
    </source>
</evidence>
<dbReference type="GO" id="GO:0016020">
    <property type="term" value="C:membrane"/>
    <property type="evidence" value="ECO:0007669"/>
    <property type="project" value="UniProtKB-SubCell"/>
</dbReference>
<evidence type="ECO:0000256" key="6">
    <source>
        <dbReference type="ARBA" id="ARBA00022989"/>
    </source>
</evidence>
<dbReference type="Pfam" id="PF00703">
    <property type="entry name" value="Glyco_hydro_2"/>
    <property type="match status" value="1"/>
</dbReference>
<evidence type="ECO:0000256" key="1">
    <source>
        <dbReference type="ARBA" id="ARBA00004141"/>
    </source>
</evidence>
<evidence type="ECO:0000256" key="12">
    <source>
        <dbReference type="SAM" id="Phobius"/>
    </source>
</evidence>
<keyword evidence="6 12" id="KW-1133">Transmembrane helix</keyword>
<comment type="similarity">
    <text evidence="2">Belongs to the glycosyl hydrolase 2 family.</text>
</comment>
<dbReference type="SUPFAM" id="SSF51445">
    <property type="entry name" value="(Trans)glycosidases"/>
    <property type="match status" value="1"/>
</dbReference>
<evidence type="ECO:0000259" key="16">
    <source>
        <dbReference type="Pfam" id="PF07885"/>
    </source>
</evidence>
<evidence type="ECO:0000259" key="15">
    <source>
        <dbReference type="Pfam" id="PF02837"/>
    </source>
</evidence>
<feature type="transmembrane region" description="Helical" evidence="12">
    <location>
        <begin position="336"/>
        <end position="358"/>
    </location>
</feature>
<dbReference type="GO" id="GO:0005615">
    <property type="term" value="C:extracellular space"/>
    <property type="evidence" value="ECO:0007669"/>
    <property type="project" value="TreeGrafter"/>
</dbReference>